<dbReference type="PROSITE" id="PS50097">
    <property type="entry name" value="BTB"/>
    <property type="match status" value="1"/>
</dbReference>
<evidence type="ECO:0000313" key="3">
    <source>
        <dbReference type="Proteomes" id="UP000824596"/>
    </source>
</evidence>
<dbReference type="PANTHER" id="PTHR47843:SF5">
    <property type="entry name" value="BTB_POZ DOMAIN PROTEIN"/>
    <property type="match status" value="1"/>
</dbReference>
<dbReference type="OrthoDB" id="6359816at2759"/>
<name>A0A9P8MQ13_9HYPO</name>
<feature type="domain" description="BTB" evidence="1">
    <location>
        <begin position="23"/>
        <end position="82"/>
    </location>
</feature>
<accession>A0A9P8MQ13</accession>
<dbReference type="InterPro" id="IPR011333">
    <property type="entry name" value="SKP1/BTB/POZ_sf"/>
</dbReference>
<dbReference type="Gene3D" id="3.30.710.10">
    <property type="entry name" value="Potassium Channel Kv1.1, Chain A"/>
    <property type="match status" value="1"/>
</dbReference>
<dbReference type="InterPro" id="IPR000210">
    <property type="entry name" value="BTB/POZ_dom"/>
</dbReference>
<reference evidence="2" key="1">
    <citation type="submission" date="2021-09" db="EMBL/GenBank/DDBJ databases">
        <title>A high-quality genome of the endoparasitic fungus Hirsutella rhossiliensis with a comparison of Hirsutella genomes reveals transposable elements contributing to genome size variation.</title>
        <authorList>
            <person name="Lin R."/>
            <person name="Jiao Y."/>
            <person name="Sun X."/>
            <person name="Ling J."/>
            <person name="Xie B."/>
            <person name="Cheng X."/>
        </authorList>
    </citation>
    <scope>NUCLEOTIDE SEQUENCE</scope>
    <source>
        <strain evidence="2">HR02</strain>
    </source>
</reference>
<sequence length="227" mass="26050">MGSRPRKELMLSLAKLYNLGTYSDFTITCGSAEYRVHKAIVCPRSRFFAAACNDAFQEGHNGVVNLPEDDPRIVRLMVYFFYHLTYPAVSLDDADTAAARQHAFLEKVHHLRVHAMVYALAEKYSVDGLKDLAMRKFEQEVGKHWDSDDFIQAAEYAYTSTVEGDRGLRNLVVKTFEEHHSLLRKEDAKAMVKRVESLAYDLLMAFHMIMRVITYDPPANTPKMDEY</sequence>
<dbReference type="SUPFAM" id="SSF54695">
    <property type="entry name" value="POZ domain"/>
    <property type="match status" value="1"/>
</dbReference>
<evidence type="ECO:0000313" key="2">
    <source>
        <dbReference type="EMBL" id="KAH0958394.1"/>
    </source>
</evidence>
<dbReference type="Pfam" id="PF00651">
    <property type="entry name" value="BTB"/>
    <property type="match status" value="1"/>
</dbReference>
<comment type="caution">
    <text evidence="2">The sequence shown here is derived from an EMBL/GenBank/DDBJ whole genome shotgun (WGS) entry which is preliminary data.</text>
</comment>
<dbReference type="RefSeq" id="XP_044715907.1">
    <property type="nucleotide sequence ID" value="XM_044869165.1"/>
</dbReference>
<dbReference type="Proteomes" id="UP000824596">
    <property type="component" value="Unassembled WGS sequence"/>
</dbReference>
<dbReference type="CDD" id="cd18186">
    <property type="entry name" value="BTB_POZ_ZBTB_KLHL-like"/>
    <property type="match status" value="1"/>
</dbReference>
<dbReference type="PANTHER" id="PTHR47843">
    <property type="entry name" value="BTB DOMAIN-CONTAINING PROTEIN-RELATED"/>
    <property type="match status" value="1"/>
</dbReference>
<dbReference type="AlphaFoldDB" id="A0A9P8MQ13"/>
<keyword evidence="3" id="KW-1185">Reference proteome</keyword>
<organism evidence="2 3">
    <name type="scientific">Hirsutella rhossiliensis</name>
    <dbReference type="NCBI Taxonomy" id="111463"/>
    <lineage>
        <taxon>Eukaryota</taxon>
        <taxon>Fungi</taxon>
        <taxon>Dikarya</taxon>
        <taxon>Ascomycota</taxon>
        <taxon>Pezizomycotina</taxon>
        <taxon>Sordariomycetes</taxon>
        <taxon>Hypocreomycetidae</taxon>
        <taxon>Hypocreales</taxon>
        <taxon>Ophiocordycipitaceae</taxon>
        <taxon>Hirsutella</taxon>
    </lineage>
</organism>
<protein>
    <submittedName>
        <fullName evidence="2">BTB/POZ domain-containing protein</fullName>
    </submittedName>
</protein>
<evidence type="ECO:0000259" key="1">
    <source>
        <dbReference type="PROSITE" id="PS50097"/>
    </source>
</evidence>
<dbReference type="GeneID" id="68359823"/>
<dbReference type="SMART" id="SM00225">
    <property type="entry name" value="BTB"/>
    <property type="match status" value="1"/>
</dbReference>
<proteinExistence type="predicted"/>
<gene>
    <name evidence="2" type="ORF">HRG_10695</name>
</gene>
<dbReference type="EMBL" id="JAIZPD010000016">
    <property type="protein sequence ID" value="KAH0958394.1"/>
    <property type="molecule type" value="Genomic_DNA"/>
</dbReference>